<evidence type="ECO:0008006" key="3">
    <source>
        <dbReference type="Google" id="ProtNLM"/>
    </source>
</evidence>
<feature type="transmembrane region" description="Helical" evidence="1">
    <location>
        <begin position="23"/>
        <end position="43"/>
    </location>
</feature>
<dbReference type="EMBL" id="PSQE01000005">
    <property type="protein sequence ID" value="RHN56222.1"/>
    <property type="molecule type" value="Genomic_DNA"/>
</dbReference>
<dbReference type="AlphaFoldDB" id="A0A396HS99"/>
<name>A0A396HS99_MEDTR</name>
<comment type="caution">
    <text evidence="2">The sequence shown here is derived from an EMBL/GenBank/DDBJ whole genome shotgun (WGS) entry which is preliminary data.</text>
</comment>
<feature type="transmembrane region" description="Helical" evidence="1">
    <location>
        <begin position="55"/>
        <end position="75"/>
    </location>
</feature>
<keyword evidence="1" id="KW-1133">Transmembrane helix</keyword>
<gene>
    <name evidence="2" type="ORF">MtrunA17_Chr5g0427131</name>
</gene>
<accession>A0A396HS99</accession>
<protein>
    <recommendedName>
        <fullName evidence="3">Transmembrane protein</fullName>
    </recommendedName>
</protein>
<feature type="transmembrane region" description="Helical" evidence="1">
    <location>
        <begin position="117"/>
        <end position="143"/>
    </location>
</feature>
<dbReference type="Proteomes" id="UP000265566">
    <property type="component" value="Chromosome 5"/>
</dbReference>
<evidence type="ECO:0000256" key="1">
    <source>
        <dbReference type="SAM" id="Phobius"/>
    </source>
</evidence>
<reference evidence="2" key="1">
    <citation type="journal article" date="2018" name="Nat. Plants">
        <title>Whole-genome landscape of Medicago truncatula symbiotic genes.</title>
        <authorList>
            <person name="Pecrix Y."/>
            <person name="Gamas P."/>
            <person name="Carrere S."/>
        </authorList>
    </citation>
    <scope>NUCLEOTIDE SEQUENCE</scope>
    <source>
        <tissue evidence="2">Leaves</tissue>
    </source>
</reference>
<keyword evidence="1" id="KW-0812">Transmembrane</keyword>
<proteinExistence type="predicted"/>
<sequence>MAHELENKLEEDQVRSMEELQKLSILLTLVTAIFLTGLIIITSSATSAVDARHSLYSMMASFVFFLCLTFMSFSLRFSLFRMTITSCVIVLQSGSFLLLLSLHTLLSIILGGTNSSFSLLLLTMLFVLCFVHITTYVLFLLLVSWTTKSAWAREQCLYYI</sequence>
<feature type="transmembrane region" description="Helical" evidence="1">
    <location>
        <begin position="87"/>
        <end position="111"/>
    </location>
</feature>
<evidence type="ECO:0000313" key="2">
    <source>
        <dbReference type="EMBL" id="RHN56222.1"/>
    </source>
</evidence>
<organism evidence="2">
    <name type="scientific">Medicago truncatula</name>
    <name type="common">Barrel medic</name>
    <name type="synonym">Medicago tribuloides</name>
    <dbReference type="NCBI Taxonomy" id="3880"/>
    <lineage>
        <taxon>Eukaryota</taxon>
        <taxon>Viridiplantae</taxon>
        <taxon>Streptophyta</taxon>
        <taxon>Embryophyta</taxon>
        <taxon>Tracheophyta</taxon>
        <taxon>Spermatophyta</taxon>
        <taxon>Magnoliopsida</taxon>
        <taxon>eudicotyledons</taxon>
        <taxon>Gunneridae</taxon>
        <taxon>Pentapetalae</taxon>
        <taxon>rosids</taxon>
        <taxon>fabids</taxon>
        <taxon>Fabales</taxon>
        <taxon>Fabaceae</taxon>
        <taxon>Papilionoideae</taxon>
        <taxon>50 kb inversion clade</taxon>
        <taxon>NPAAA clade</taxon>
        <taxon>Hologalegina</taxon>
        <taxon>IRL clade</taxon>
        <taxon>Trifolieae</taxon>
        <taxon>Medicago</taxon>
    </lineage>
</organism>
<dbReference type="Gramene" id="rna31589">
    <property type="protein sequence ID" value="RHN56222.1"/>
    <property type="gene ID" value="gene31589"/>
</dbReference>
<keyword evidence="1" id="KW-0472">Membrane</keyword>